<accession>A0A1Q8S584</accession>
<sequence>MSYRIYTGVWTDWSRGPVYGKTITLSTRDGGFLLAFIATFVTFLAARTWRIVIFGAHQSLASGGKHDGLHYQRQFILRNTTSPTAATWFFFLQAWYWRKLADRAFLRTIPWVICGILYAAVFAIAAIFSSSISTSATEFRLLAATNCGIFSPADSNALQGKELLDNQLASTYSRQCYYNTSVASCKNLPVPSIGWSSESVGCPFADDICLGSKGFLMQTEWIDSHNHLGINAPMHNRIFYSRATVCSPLITQPGFAEFVNGSEARELGWDDNVLIKYLYGSRMNRDYTHIYNTYGQNMQTGYSTWPYYALASGNNTVWQPNEALTLERRDLTLLLIAPNSVVHREPNIDPVFGANIEWNADGNLSYLPDRFVSPVGCADGHRICNPNNGRCTRIHGSQEVVESAMDIGLNSVQLATVGRLSAIFSTSTFYHLTWTRTQSFLKAQELVAGLTQLPLPSNQWEIEMSSLFVDTLARLQLQTLEYVTGPSTPVRGTTVKPWDTFPRPLPTLPNDVEVSYKNLCESQRFKNPQGTVNFSVLGLSILLGLGFFLIICSFTLEHLTHYFQKKTVYGLLKAKRWERDESLQVMRMLFELKGSGLWKDILQSIPTTESKEHFEYDEDYLS</sequence>
<dbReference type="OrthoDB" id="3540210at2759"/>
<dbReference type="Proteomes" id="UP000186583">
    <property type="component" value="Unassembled WGS sequence"/>
</dbReference>
<keyword evidence="3" id="KW-1185">Reference proteome</keyword>
<evidence type="ECO:0000313" key="2">
    <source>
        <dbReference type="EMBL" id="OLN96618.1"/>
    </source>
</evidence>
<feature type="transmembrane region" description="Helical" evidence="1">
    <location>
        <begin position="31"/>
        <end position="56"/>
    </location>
</feature>
<feature type="transmembrane region" description="Helical" evidence="1">
    <location>
        <begin position="109"/>
        <end position="128"/>
    </location>
</feature>
<protein>
    <submittedName>
        <fullName evidence="2">Uncharacterized protein</fullName>
    </submittedName>
</protein>
<name>A0A1Q8S584_9PEZI</name>
<evidence type="ECO:0000313" key="3">
    <source>
        <dbReference type="Proteomes" id="UP000186583"/>
    </source>
</evidence>
<keyword evidence="1" id="KW-0812">Transmembrane</keyword>
<dbReference type="EMBL" id="MPGH01000017">
    <property type="protein sequence ID" value="OLN96618.1"/>
    <property type="molecule type" value="Genomic_DNA"/>
</dbReference>
<organism evidence="2 3">
    <name type="scientific">Colletotrichum chlorophyti</name>
    <dbReference type="NCBI Taxonomy" id="708187"/>
    <lineage>
        <taxon>Eukaryota</taxon>
        <taxon>Fungi</taxon>
        <taxon>Dikarya</taxon>
        <taxon>Ascomycota</taxon>
        <taxon>Pezizomycotina</taxon>
        <taxon>Sordariomycetes</taxon>
        <taxon>Hypocreomycetidae</taxon>
        <taxon>Glomerellales</taxon>
        <taxon>Glomerellaceae</taxon>
        <taxon>Colletotrichum</taxon>
    </lineage>
</organism>
<reference evidence="2 3" key="1">
    <citation type="submission" date="2016-11" db="EMBL/GenBank/DDBJ databases">
        <title>Draft Genome Assembly of Colletotrichum chlorophyti a pathogen of herbaceous plants.</title>
        <authorList>
            <person name="Gan P."/>
            <person name="Narusaka M."/>
            <person name="Tsushima A."/>
            <person name="Narusaka Y."/>
            <person name="Takano Y."/>
            <person name="Shirasu K."/>
        </authorList>
    </citation>
    <scope>NUCLEOTIDE SEQUENCE [LARGE SCALE GENOMIC DNA]</scope>
    <source>
        <strain evidence="2 3">NTL11</strain>
    </source>
</reference>
<feature type="transmembrane region" description="Helical" evidence="1">
    <location>
        <begin position="76"/>
        <end position="97"/>
    </location>
</feature>
<proteinExistence type="predicted"/>
<feature type="transmembrane region" description="Helical" evidence="1">
    <location>
        <begin position="534"/>
        <end position="556"/>
    </location>
</feature>
<evidence type="ECO:0000256" key="1">
    <source>
        <dbReference type="SAM" id="Phobius"/>
    </source>
</evidence>
<comment type="caution">
    <text evidence="2">The sequence shown here is derived from an EMBL/GenBank/DDBJ whole genome shotgun (WGS) entry which is preliminary data.</text>
</comment>
<keyword evidence="1" id="KW-0472">Membrane</keyword>
<dbReference type="AlphaFoldDB" id="A0A1Q8S584"/>
<gene>
    <name evidence="2" type="ORF">CCHL11_00915</name>
</gene>
<keyword evidence="1" id="KW-1133">Transmembrane helix</keyword>